<name>A0A3D6BTH5_9FLAO</name>
<protein>
    <recommendedName>
        <fullName evidence="3">LysM domain-containing protein</fullName>
    </recommendedName>
</protein>
<dbReference type="EMBL" id="DPRK01000128">
    <property type="protein sequence ID" value="HCY81549.1"/>
    <property type="molecule type" value="Genomic_DNA"/>
</dbReference>
<evidence type="ECO:0000313" key="2">
    <source>
        <dbReference type="Proteomes" id="UP000263268"/>
    </source>
</evidence>
<dbReference type="AlphaFoldDB" id="A0A3D6BTH5"/>
<evidence type="ECO:0008006" key="3">
    <source>
        <dbReference type="Google" id="ProtNLM"/>
    </source>
</evidence>
<dbReference type="Proteomes" id="UP000263268">
    <property type="component" value="Unassembled WGS sequence"/>
</dbReference>
<proteinExistence type="predicted"/>
<sequence>MKVTTIHSQSLFDIANQVHGNVDQAFAFALANNISVTDEIPAGTVLKVPTDVELQNKDISNYFKNKHLATHVVLPTHGELSPVNEGIGYMAIEIDFIVQ</sequence>
<reference evidence="1 2" key="1">
    <citation type="journal article" date="2018" name="Nat. Biotechnol.">
        <title>A standardized bacterial taxonomy based on genome phylogeny substantially revises the tree of life.</title>
        <authorList>
            <person name="Parks D.H."/>
            <person name="Chuvochina M."/>
            <person name="Waite D.W."/>
            <person name="Rinke C."/>
            <person name="Skarshewski A."/>
            <person name="Chaumeil P.A."/>
            <person name="Hugenholtz P."/>
        </authorList>
    </citation>
    <scope>NUCLEOTIDE SEQUENCE [LARGE SCALE GENOMIC DNA]</scope>
    <source>
        <strain evidence="1">UBA10227</strain>
    </source>
</reference>
<gene>
    <name evidence="1" type="ORF">DHV22_08095</name>
</gene>
<comment type="caution">
    <text evidence="1">The sequence shown here is derived from an EMBL/GenBank/DDBJ whole genome shotgun (WGS) entry which is preliminary data.</text>
</comment>
<accession>A0A3D6BTH5</accession>
<evidence type="ECO:0000313" key="1">
    <source>
        <dbReference type="EMBL" id="HCY81549.1"/>
    </source>
</evidence>
<organism evidence="1 2">
    <name type="scientific">Xanthomarina gelatinilytica</name>
    <dbReference type="NCBI Taxonomy" id="1137281"/>
    <lineage>
        <taxon>Bacteria</taxon>
        <taxon>Pseudomonadati</taxon>
        <taxon>Bacteroidota</taxon>
        <taxon>Flavobacteriia</taxon>
        <taxon>Flavobacteriales</taxon>
        <taxon>Flavobacteriaceae</taxon>
        <taxon>Xanthomarina</taxon>
    </lineage>
</organism>